<dbReference type="InterPro" id="IPR036977">
    <property type="entry name" value="DNA_primase_Znf_CHC2"/>
</dbReference>
<keyword evidence="10" id="KW-0238">DNA-binding</keyword>
<sequence>MSYIKSDFIYRLLDQTDIYSIVKLFVDLKKNGANYKGLSPFVDEKTPSFIVSPVKQIFKDFSSGKGGNVVTFIMELKNMTYVEAIEFIANNQGIAVEYEKPEVAEKKQATLSKKAELSKVLNSVHKLYTKELEKLSGDHPAMREIAKRGYSLELVKELELGYAPGNFLYDKFYNSGKIREAEALGLIREGQNNKYDLYTNRLIYPIRDAQGNVIGLAGRQLDNKKGNKWINPPVDDNNILYQKSTTWYGLHQAVQRARETKEIYIVEGYNDVIAFQENGVLNTVAPCGTAIAPSQIKILKRHVDKVILVLDPDEAGQRSMLKHIPMFLSEGIRTEVVILPGLDPDDFCRIHKRSIDYYTLDTLLKEPGVKKEGFLSLMESKLIGDSIERARGANELAKVIATIPDEIIRNHYTLWLTKESKETKKTIDSWIKQELEAINDSKPKEFQLKDQFEFPDNVVVTERIQKDAQYYNLFMANNQLYYGSGKHKDGVTYFSSISNFQIEYMMHIRDEKFPKKLIRVKNIFNEEMVFDTNSDNLNTLQTFYNTLTGHGNFRFDGNNNELRLLNKYLMDNMGSGIKIDVLGWQSEGFWVWNNMVMDEDGNQVEMTPNGIIVFKEQHYYVPSANKIYTGLRKKYKAQKQFKVIENKIPFNQYLTMVKRVHKEHAISAILFAFASLFTDHIEETLGSFPILFLYGPGGSGKDELAKIVQSFTGIPQEAINLEGGVSTAKASIREFAQFRNGISQLSEYRKGDQKLDGLLKGLWDRRGYKKGTIESDISTDTVEIESSVILTGNEYPTSDALISRLCANEMLKNEFTSEEGILFNELNDMTAQGVSGYSVEILKHRKRVLRLFTTQQREWKSTFQSMLPNTIGRIIANYSTLAAIYTVFKDTFNFPFTQEEMVESFTQSSARQMNKINAASITNKFFDLFIAALRGNKDDRLQVGQVVSMEGTVLFFNWRHTYAKLQRMWYIQFQEAAPSNTSLLSALEKANLIADKLTAHSFSPGKNGSRTSALCIDLNTIEETTRIDIIGSISAQTYEYQSKVMGQTSIPLTDDSDDDTDHFI</sequence>
<proteinExistence type="predicted"/>
<evidence type="ECO:0000256" key="7">
    <source>
        <dbReference type="ARBA" id="ARBA00022771"/>
    </source>
</evidence>
<evidence type="ECO:0000256" key="9">
    <source>
        <dbReference type="ARBA" id="ARBA00022842"/>
    </source>
</evidence>
<dbReference type="Pfam" id="PF13662">
    <property type="entry name" value="Toprim_4"/>
    <property type="match status" value="1"/>
</dbReference>
<dbReference type="PANTHER" id="PTHR30313:SF2">
    <property type="entry name" value="DNA PRIMASE"/>
    <property type="match status" value="1"/>
</dbReference>
<dbReference type="GO" id="GO:0006269">
    <property type="term" value="P:DNA replication, synthesis of primer"/>
    <property type="evidence" value="ECO:0007669"/>
    <property type="project" value="UniProtKB-KW"/>
</dbReference>
<keyword evidence="2" id="KW-0639">Primosome</keyword>
<feature type="domain" description="Toprim" evidence="12">
    <location>
        <begin position="261"/>
        <end position="340"/>
    </location>
</feature>
<dbReference type="SUPFAM" id="SSF57783">
    <property type="entry name" value="Zinc beta-ribbon"/>
    <property type="match status" value="1"/>
</dbReference>
<dbReference type="SUPFAM" id="SSF56731">
    <property type="entry name" value="DNA primase core"/>
    <property type="match status" value="1"/>
</dbReference>
<dbReference type="GO" id="GO:0005737">
    <property type="term" value="C:cytoplasm"/>
    <property type="evidence" value="ECO:0007669"/>
    <property type="project" value="TreeGrafter"/>
</dbReference>
<dbReference type="InterPro" id="IPR002694">
    <property type="entry name" value="Znf_CHC2"/>
</dbReference>
<evidence type="ECO:0000256" key="6">
    <source>
        <dbReference type="ARBA" id="ARBA00022723"/>
    </source>
</evidence>
<dbReference type="EMBL" id="AGEE01000008">
    <property type="protein sequence ID" value="EHO13856.1"/>
    <property type="molecule type" value="Genomic_DNA"/>
</dbReference>
<name>A0AAV3F5K7_9FLAO</name>
<evidence type="ECO:0000259" key="12">
    <source>
        <dbReference type="PROSITE" id="PS50880"/>
    </source>
</evidence>
<dbReference type="InterPro" id="IPR037068">
    <property type="entry name" value="DNA_primase_core_N_sf"/>
</dbReference>
<dbReference type="Pfam" id="PF08275">
    <property type="entry name" value="DNAG_N"/>
    <property type="match status" value="1"/>
</dbReference>
<dbReference type="Gene3D" id="3.90.980.10">
    <property type="entry name" value="DNA primase, catalytic core, N-terminal domain"/>
    <property type="match status" value="1"/>
</dbReference>
<dbReference type="Gene3D" id="3.40.1360.10">
    <property type="match status" value="1"/>
</dbReference>
<dbReference type="PANTHER" id="PTHR30313">
    <property type="entry name" value="DNA PRIMASE"/>
    <property type="match status" value="1"/>
</dbReference>
<protein>
    <submittedName>
        <fullName evidence="13">DNA primase</fullName>
    </submittedName>
</protein>
<keyword evidence="1" id="KW-0240">DNA-directed RNA polymerase</keyword>
<dbReference type="RefSeq" id="WP_006262984.1">
    <property type="nucleotide sequence ID" value="NZ_JH590837.1"/>
</dbReference>
<keyword evidence="7" id="KW-0863">Zinc-finger</keyword>
<dbReference type="InterPro" id="IPR013264">
    <property type="entry name" value="DNAG_N"/>
</dbReference>
<dbReference type="Pfam" id="PF01807">
    <property type="entry name" value="Zn_ribbon_DnaG"/>
    <property type="match status" value="1"/>
</dbReference>
<evidence type="ECO:0000256" key="8">
    <source>
        <dbReference type="ARBA" id="ARBA00022833"/>
    </source>
</evidence>
<dbReference type="GO" id="GO:0008270">
    <property type="term" value="F:zinc ion binding"/>
    <property type="evidence" value="ECO:0007669"/>
    <property type="project" value="UniProtKB-KW"/>
</dbReference>
<dbReference type="InterPro" id="IPR034151">
    <property type="entry name" value="TOPRIM_DnaG_bac"/>
</dbReference>
<accession>A0AAV3F5K7</accession>
<dbReference type="GO" id="GO:0000428">
    <property type="term" value="C:DNA-directed RNA polymerase complex"/>
    <property type="evidence" value="ECO:0007669"/>
    <property type="project" value="UniProtKB-KW"/>
</dbReference>
<dbReference type="SUPFAM" id="SSF52540">
    <property type="entry name" value="P-loop containing nucleoside triphosphate hydrolases"/>
    <property type="match status" value="1"/>
</dbReference>
<evidence type="ECO:0000313" key="13">
    <source>
        <dbReference type="EMBL" id="EHO13856.1"/>
    </source>
</evidence>
<dbReference type="InterPro" id="IPR050219">
    <property type="entry name" value="DnaG_primase"/>
</dbReference>
<reference evidence="13 14" key="1">
    <citation type="submission" date="2011-11" db="EMBL/GenBank/DDBJ databases">
        <title>The Genome Sequence of Myroides odoratimimus CIP 101113.</title>
        <authorList>
            <person name="Earl A."/>
            <person name="Ward D."/>
            <person name="Feldgarden M."/>
            <person name="Gevers D."/>
            <person name="Huys G."/>
            <person name="Young S.K."/>
            <person name="Zeng Q."/>
            <person name="Gargeya S."/>
            <person name="Fitzgerald M."/>
            <person name="Haas B."/>
            <person name="Abouelleil A."/>
            <person name="Alvarado L."/>
            <person name="Arachchi H.M."/>
            <person name="Berlin A."/>
            <person name="Brown A."/>
            <person name="Chapman S.B."/>
            <person name="Chen Z."/>
            <person name="Dunbar C."/>
            <person name="Freedman E."/>
            <person name="Gearin G."/>
            <person name="Goldberg J."/>
            <person name="Griggs A."/>
            <person name="Gujja S."/>
            <person name="Heiman D."/>
            <person name="Howarth C."/>
            <person name="Larson L."/>
            <person name="Lui A."/>
            <person name="MacDonald P.J.P."/>
            <person name="Montmayeur A."/>
            <person name="Murphy C."/>
            <person name="Neiman D."/>
            <person name="Pearson M."/>
            <person name="Priest M."/>
            <person name="Roberts A."/>
            <person name="Saif S."/>
            <person name="Shea T."/>
            <person name="Shenoy N."/>
            <person name="Sisk P."/>
            <person name="Stolte C."/>
            <person name="Sykes S."/>
            <person name="Wortman J."/>
            <person name="Nusbaum C."/>
            <person name="Birren B."/>
        </authorList>
    </citation>
    <scope>NUCLEOTIDE SEQUENCE [LARGE SCALE GENOMIC DNA]</scope>
    <source>
        <strain evidence="13 14">CIP 101113</strain>
    </source>
</reference>
<dbReference type="Gene3D" id="3.90.580.10">
    <property type="entry name" value="Zinc finger, CHC2-type domain"/>
    <property type="match status" value="1"/>
</dbReference>
<keyword evidence="11" id="KW-0804">Transcription</keyword>
<dbReference type="GO" id="GO:1990077">
    <property type="term" value="C:primosome complex"/>
    <property type="evidence" value="ECO:0007669"/>
    <property type="project" value="UniProtKB-KW"/>
</dbReference>
<evidence type="ECO:0000256" key="11">
    <source>
        <dbReference type="ARBA" id="ARBA00023163"/>
    </source>
</evidence>
<keyword evidence="9" id="KW-0460">Magnesium</keyword>
<dbReference type="CDD" id="cd03364">
    <property type="entry name" value="TOPRIM_DnaG_primases"/>
    <property type="match status" value="1"/>
</dbReference>
<comment type="caution">
    <text evidence="13">The sequence shown here is derived from an EMBL/GenBank/DDBJ whole genome shotgun (WGS) entry which is preliminary data.</text>
</comment>
<evidence type="ECO:0000256" key="10">
    <source>
        <dbReference type="ARBA" id="ARBA00023125"/>
    </source>
</evidence>
<dbReference type="GO" id="GO:0003899">
    <property type="term" value="F:DNA-directed RNA polymerase activity"/>
    <property type="evidence" value="ECO:0007669"/>
    <property type="project" value="InterPro"/>
</dbReference>
<dbReference type="InterPro" id="IPR006295">
    <property type="entry name" value="DNA_primase_DnaG"/>
</dbReference>
<dbReference type="NCBIfam" id="TIGR01391">
    <property type="entry name" value="dnaG"/>
    <property type="match status" value="1"/>
</dbReference>
<keyword evidence="6" id="KW-0479">Metal-binding</keyword>
<evidence type="ECO:0000256" key="5">
    <source>
        <dbReference type="ARBA" id="ARBA00022705"/>
    </source>
</evidence>
<dbReference type="PROSITE" id="PS50880">
    <property type="entry name" value="TOPRIM"/>
    <property type="match status" value="1"/>
</dbReference>
<gene>
    <name evidence="13" type="ORF">HMPREF9715_00930</name>
</gene>
<evidence type="ECO:0000256" key="3">
    <source>
        <dbReference type="ARBA" id="ARBA00022679"/>
    </source>
</evidence>
<dbReference type="AlphaFoldDB" id="A0AAV3F5K7"/>
<dbReference type="GO" id="GO:0003677">
    <property type="term" value="F:DNA binding"/>
    <property type="evidence" value="ECO:0007669"/>
    <property type="project" value="UniProtKB-KW"/>
</dbReference>
<keyword evidence="8" id="KW-0862">Zinc</keyword>
<dbReference type="Proteomes" id="UP000004834">
    <property type="component" value="Unassembled WGS sequence"/>
</dbReference>
<evidence type="ECO:0000313" key="14">
    <source>
        <dbReference type="Proteomes" id="UP000004834"/>
    </source>
</evidence>
<organism evidence="13 14">
    <name type="scientific">Myroides odoratimimus CIP 101113</name>
    <dbReference type="NCBI Taxonomy" id="883154"/>
    <lineage>
        <taxon>Bacteria</taxon>
        <taxon>Pseudomonadati</taxon>
        <taxon>Bacteroidota</taxon>
        <taxon>Flavobacteriia</taxon>
        <taxon>Flavobacteriales</taxon>
        <taxon>Flavobacteriaceae</taxon>
        <taxon>Myroides</taxon>
    </lineage>
</organism>
<dbReference type="InterPro" id="IPR006171">
    <property type="entry name" value="TOPRIM_dom"/>
</dbReference>
<keyword evidence="4" id="KW-0548">Nucleotidyltransferase</keyword>
<evidence type="ECO:0000256" key="2">
    <source>
        <dbReference type="ARBA" id="ARBA00022515"/>
    </source>
</evidence>
<dbReference type="SMART" id="SM00493">
    <property type="entry name" value="TOPRIM"/>
    <property type="match status" value="1"/>
</dbReference>
<dbReference type="SMART" id="SM00400">
    <property type="entry name" value="ZnF_CHCC"/>
    <property type="match status" value="1"/>
</dbReference>
<keyword evidence="5" id="KW-0235">DNA replication</keyword>
<evidence type="ECO:0000256" key="4">
    <source>
        <dbReference type="ARBA" id="ARBA00022695"/>
    </source>
</evidence>
<dbReference type="InterPro" id="IPR027417">
    <property type="entry name" value="P-loop_NTPase"/>
</dbReference>
<keyword evidence="3" id="KW-0808">Transferase</keyword>
<evidence type="ECO:0000256" key="1">
    <source>
        <dbReference type="ARBA" id="ARBA00022478"/>
    </source>
</evidence>